<comment type="caution">
    <text evidence="1">The sequence shown here is derived from an EMBL/GenBank/DDBJ whole genome shotgun (WGS) entry which is preliminary data.</text>
</comment>
<evidence type="ECO:0000313" key="2">
    <source>
        <dbReference type="Proteomes" id="UP000830395"/>
    </source>
</evidence>
<proteinExistence type="predicted"/>
<organism evidence="1 2">
    <name type="scientific">Pangasius djambal</name>
    <dbReference type="NCBI Taxonomy" id="1691987"/>
    <lineage>
        <taxon>Eukaryota</taxon>
        <taxon>Metazoa</taxon>
        <taxon>Chordata</taxon>
        <taxon>Craniata</taxon>
        <taxon>Vertebrata</taxon>
        <taxon>Euteleostomi</taxon>
        <taxon>Actinopterygii</taxon>
        <taxon>Neopterygii</taxon>
        <taxon>Teleostei</taxon>
        <taxon>Ostariophysi</taxon>
        <taxon>Siluriformes</taxon>
        <taxon>Pangasiidae</taxon>
        <taxon>Pangasius</taxon>
    </lineage>
</organism>
<sequence>MEEFSSGEEVGFSPDDASNAVKECIEGVIGGVDYSQNKVNQWTASVVEHSLTQLVKQGKAFKYIVNCAIMQKSGAGLHTANSCYWDTTTDGSCTVKWENRTMYCVVGFSPDDASNAVKECIEGVIGGVDYSQNKVNQWTASVVEHSLTQLVKQGKAFKYIVNCAIMQKSGAGLHTANSCYWDTTTDGSCTVKWENRTMYCVVSVFAVAL</sequence>
<evidence type="ECO:0000313" key="1">
    <source>
        <dbReference type="EMBL" id="MCJ8747491.1"/>
    </source>
</evidence>
<keyword evidence="2" id="KW-1185">Reference proteome</keyword>
<name>A0ACC5ZJM9_9TELE</name>
<protein>
    <submittedName>
        <fullName evidence="1">Uncharacterized protein</fullName>
    </submittedName>
</protein>
<accession>A0ACC5ZJM9</accession>
<dbReference type="EMBL" id="CM040999">
    <property type="protein sequence ID" value="MCJ8747491.1"/>
    <property type="molecule type" value="Genomic_DNA"/>
</dbReference>
<reference evidence="1" key="1">
    <citation type="submission" date="2020-02" db="EMBL/GenBank/DDBJ databases">
        <title>Genome sequencing of the panga catfish, Pangasius djambal.</title>
        <authorList>
            <person name="Wen M."/>
            <person name="Zahm M."/>
            <person name="Roques C."/>
            <person name="Cabau C."/>
            <person name="Klopp C."/>
            <person name="Donnadieu C."/>
            <person name="Jouanno E."/>
            <person name="Avarre J.-C."/>
            <person name="Campet M."/>
            <person name="Ha T."/>
            <person name="Dugue R."/>
            <person name="Lampietro C."/>
            <person name="Louis A."/>
            <person name="Herpin A."/>
            <person name="Echchiki A."/>
            <person name="Berthelot C."/>
            <person name="Parey E."/>
            <person name="Roest-Crollius H."/>
            <person name="Braasch I."/>
            <person name="Postlethwait J.H."/>
            <person name="Bobe J."/>
            <person name="Montfort J."/>
            <person name="Bouchez O."/>
            <person name="Begum T."/>
            <person name="Schartl M."/>
            <person name="Gustiano R."/>
            <person name="Guiguen Y."/>
        </authorList>
    </citation>
    <scope>NUCLEOTIDE SEQUENCE</scope>
    <source>
        <strain evidence="1">Pdj_M5554</strain>
    </source>
</reference>
<gene>
    <name evidence="1" type="ORF">PDJAM_G00154100</name>
</gene>
<dbReference type="Proteomes" id="UP000830395">
    <property type="component" value="Chromosome 25"/>
</dbReference>